<evidence type="ECO:0000256" key="10">
    <source>
        <dbReference type="PIRSR" id="PIRSR000388-3"/>
    </source>
</evidence>
<dbReference type="Proteomes" id="UP000244902">
    <property type="component" value="Chromosome"/>
</dbReference>
<evidence type="ECO:0000313" key="12">
    <source>
        <dbReference type="Proteomes" id="UP000244902"/>
    </source>
</evidence>
<dbReference type="NCBIfam" id="TIGR00222">
    <property type="entry name" value="panB"/>
    <property type="match status" value="1"/>
</dbReference>
<keyword evidence="4 7" id="KW-0566">Pantothenate biosynthesis</keyword>
<keyword evidence="7 10" id="KW-0460">Magnesium</keyword>
<feature type="binding site" evidence="7 10">
    <location>
        <position position="51"/>
    </location>
    <ligand>
        <name>Mg(2+)</name>
        <dbReference type="ChEBI" id="CHEBI:18420"/>
    </ligand>
</feature>
<evidence type="ECO:0000256" key="4">
    <source>
        <dbReference type="ARBA" id="ARBA00022655"/>
    </source>
</evidence>
<feature type="binding site" evidence="7 10">
    <location>
        <position position="121"/>
    </location>
    <ligand>
        <name>Mg(2+)</name>
        <dbReference type="ChEBI" id="CHEBI:18420"/>
    </ligand>
</feature>
<dbReference type="InterPro" id="IPR040442">
    <property type="entry name" value="Pyrv_kinase-like_dom_sf"/>
</dbReference>
<comment type="catalytic activity">
    <reaction evidence="7">
        <text>(6R)-5,10-methylene-5,6,7,8-tetrahydrofolate + 3-methyl-2-oxobutanoate + H2O = 2-dehydropantoate + (6S)-5,6,7,8-tetrahydrofolate</text>
        <dbReference type="Rhea" id="RHEA:11824"/>
        <dbReference type="ChEBI" id="CHEBI:11561"/>
        <dbReference type="ChEBI" id="CHEBI:11851"/>
        <dbReference type="ChEBI" id="CHEBI:15377"/>
        <dbReference type="ChEBI" id="CHEBI:15636"/>
        <dbReference type="ChEBI" id="CHEBI:57453"/>
        <dbReference type="EC" id="2.1.2.11"/>
    </reaction>
</comment>
<dbReference type="GO" id="GO:0015940">
    <property type="term" value="P:pantothenate biosynthetic process"/>
    <property type="evidence" value="ECO:0007669"/>
    <property type="project" value="UniProtKB-UniRule"/>
</dbReference>
<dbReference type="GO" id="GO:0000287">
    <property type="term" value="F:magnesium ion binding"/>
    <property type="evidence" value="ECO:0007669"/>
    <property type="project" value="TreeGrafter"/>
</dbReference>
<sequence>MSYLQDNKPITLFELGKMRAEGRKIAMLTCYDASFATLVERCGVDVVLVGDSLGNVLQGQKSTLPVTMDHMVYHTECVARGCNRPFIVADMPFGSYHESPAQAMRNAARLLAAGAQMVKLEGGEFMAETVHFLVERGVPVCAHIGLTPQSVHQLGGYRVQGRNEAGAERLKSDSRALEDAGAGLMVMEMVPATVATEITSILKSMATIGIGAGPSCDGQVLVLHDLLGVYPGKTARFVRNFMNGASSIDEAVGSYVAAVKDGSFPAAEHCY</sequence>
<evidence type="ECO:0000256" key="8">
    <source>
        <dbReference type="PIRSR" id="PIRSR000388-1"/>
    </source>
</evidence>
<dbReference type="InterPro" id="IPR003700">
    <property type="entry name" value="Pantoate_hydroxy_MeTrfase"/>
</dbReference>
<dbReference type="GO" id="GO:0008168">
    <property type="term" value="F:methyltransferase activity"/>
    <property type="evidence" value="ECO:0007669"/>
    <property type="project" value="UniProtKB-KW"/>
</dbReference>
<dbReference type="UniPathway" id="UPA00028">
    <property type="reaction ID" value="UER00003"/>
</dbReference>
<organism evidence="11 12">
    <name type="scientific">Parazoarcus communis</name>
    <dbReference type="NCBI Taxonomy" id="41977"/>
    <lineage>
        <taxon>Bacteria</taxon>
        <taxon>Pseudomonadati</taxon>
        <taxon>Pseudomonadota</taxon>
        <taxon>Betaproteobacteria</taxon>
        <taxon>Rhodocyclales</taxon>
        <taxon>Zoogloeaceae</taxon>
        <taxon>Parazoarcus</taxon>
    </lineage>
</organism>
<evidence type="ECO:0000256" key="5">
    <source>
        <dbReference type="ARBA" id="ARBA00022679"/>
    </source>
</evidence>
<feature type="binding site" evidence="7 9">
    <location>
        <position position="119"/>
    </location>
    <ligand>
        <name>3-methyl-2-oxobutanoate</name>
        <dbReference type="ChEBI" id="CHEBI:11851"/>
    </ligand>
</feature>
<dbReference type="GO" id="GO:0003864">
    <property type="term" value="F:3-methyl-2-oxobutanoate hydroxymethyltransferase activity"/>
    <property type="evidence" value="ECO:0007669"/>
    <property type="project" value="UniProtKB-UniRule"/>
</dbReference>
<evidence type="ECO:0000256" key="1">
    <source>
        <dbReference type="ARBA" id="ARBA00005033"/>
    </source>
</evidence>
<comment type="cofactor">
    <cofactor evidence="7 10">
        <name>Mg(2+)</name>
        <dbReference type="ChEBI" id="CHEBI:18420"/>
    </cofactor>
    <text evidence="7 10">Binds 1 Mg(2+) ion per subunit.</text>
</comment>
<keyword evidence="11" id="KW-0489">Methyltransferase</keyword>
<proteinExistence type="inferred from homology"/>
<feature type="binding site" evidence="7 9">
    <location>
        <position position="90"/>
    </location>
    <ligand>
        <name>3-methyl-2-oxobutanoate</name>
        <dbReference type="ChEBI" id="CHEBI:11851"/>
    </ligand>
</feature>
<feature type="binding site" evidence="7 10">
    <location>
        <position position="90"/>
    </location>
    <ligand>
        <name>Mg(2+)</name>
        <dbReference type="ChEBI" id="CHEBI:18420"/>
    </ligand>
</feature>
<feature type="active site" description="Proton acceptor" evidence="7 8">
    <location>
        <position position="188"/>
    </location>
</feature>
<reference evidence="11 12" key="1">
    <citation type="submission" date="2017-06" db="EMBL/GenBank/DDBJ databases">
        <title>Azoarcus sp. TSNA42 complete genome sequence.</title>
        <authorList>
            <person name="Woo J.-H."/>
            <person name="Kim H.-S."/>
        </authorList>
    </citation>
    <scope>NUCLEOTIDE SEQUENCE [LARGE SCALE GENOMIC DNA]</scope>
    <source>
        <strain evidence="11 12">TSNA42</strain>
    </source>
</reference>
<keyword evidence="7" id="KW-0963">Cytoplasm</keyword>
<comment type="pathway">
    <text evidence="1 7">Cofactor biosynthesis; (R)-pantothenate biosynthesis; (R)-pantoate from 3-methyl-2-oxobutanoate: step 1/2.</text>
</comment>
<evidence type="ECO:0000256" key="6">
    <source>
        <dbReference type="ARBA" id="ARBA00056497"/>
    </source>
</evidence>
<dbReference type="PANTHER" id="PTHR20881:SF0">
    <property type="entry name" value="3-METHYL-2-OXOBUTANOATE HYDROXYMETHYLTRANSFERASE"/>
    <property type="match status" value="1"/>
</dbReference>
<dbReference type="EC" id="2.1.2.11" evidence="7"/>
<evidence type="ECO:0000256" key="7">
    <source>
        <dbReference type="HAMAP-Rule" id="MF_00156"/>
    </source>
</evidence>
<evidence type="ECO:0000313" key="11">
    <source>
        <dbReference type="EMBL" id="AWI77923.1"/>
    </source>
</evidence>
<evidence type="ECO:0000256" key="9">
    <source>
        <dbReference type="PIRSR" id="PIRSR000388-2"/>
    </source>
</evidence>
<dbReference type="EMBL" id="CP022188">
    <property type="protein sequence ID" value="AWI77923.1"/>
    <property type="molecule type" value="Genomic_DNA"/>
</dbReference>
<dbReference type="HAMAP" id="MF_00156">
    <property type="entry name" value="PanB"/>
    <property type="match status" value="1"/>
</dbReference>
<gene>
    <name evidence="7 11" type="primary">panB</name>
    <name evidence="11" type="ORF">CEW87_00340</name>
</gene>
<dbReference type="AlphaFoldDB" id="A0A2U8GXA7"/>
<accession>A0A2U8GXA7</accession>
<keyword evidence="7 10" id="KW-0479">Metal-binding</keyword>
<evidence type="ECO:0000256" key="3">
    <source>
        <dbReference type="ARBA" id="ARBA00011424"/>
    </source>
</evidence>
<dbReference type="GO" id="GO:0005737">
    <property type="term" value="C:cytoplasm"/>
    <property type="evidence" value="ECO:0007669"/>
    <property type="project" value="UniProtKB-SubCell"/>
</dbReference>
<dbReference type="PANTHER" id="PTHR20881">
    <property type="entry name" value="3-METHYL-2-OXOBUTANOATE HYDROXYMETHYLTRANSFERASE"/>
    <property type="match status" value="1"/>
</dbReference>
<dbReference type="Gene3D" id="3.20.20.60">
    <property type="entry name" value="Phosphoenolpyruvate-binding domains"/>
    <property type="match status" value="1"/>
</dbReference>
<comment type="similarity">
    <text evidence="2 7">Belongs to the PanB family.</text>
</comment>
<dbReference type="CDD" id="cd06557">
    <property type="entry name" value="KPHMT-like"/>
    <property type="match status" value="1"/>
</dbReference>
<name>A0A2U8GXA7_9RHOO</name>
<comment type="subunit">
    <text evidence="3 7">Homodecamer; pentamer of dimers.</text>
</comment>
<dbReference type="InterPro" id="IPR015813">
    <property type="entry name" value="Pyrv/PenolPyrv_kinase-like_dom"/>
</dbReference>
<protein>
    <recommendedName>
        <fullName evidence="7">3-methyl-2-oxobutanoate hydroxymethyltransferase</fullName>
        <ecNumber evidence="7">2.1.2.11</ecNumber>
    </recommendedName>
    <alternativeName>
        <fullName evidence="7">Ketopantoate hydroxymethyltransferase</fullName>
        <shortName evidence="7">KPHMT</shortName>
    </alternativeName>
</protein>
<dbReference type="FunFam" id="3.20.20.60:FF:000003">
    <property type="entry name" value="3-methyl-2-oxobutanoate hydroxymethyltransferase"/>
    <property type="match status" value="1"/>
</dbReference>
<keyword evidence="5 7" id="KW-0808">Transferase</keyword>
<comment type="function">
    <text evidence="6 7">Catalyzes the reversible reaction in which hydroxymethyl group from 5,10-methylenetetrahydrofolate is transferred onto alpha-ketoisovalerate to form ketopantoate.</text>
</comment>
<dbReference type="RefSeq" id="WP_108971052.1">
    <property type="nucleotide sequence ID" value="NZ_CP022188.1"/>
</dbReference>
<feature type="binding site" evidence="7 9">
    <location>
        <begin position="51"/>
        <end position="52"/>
    </location>
    <ligand>
        <name>3-methyl-2-oxobutanoate</name>
        <dbReference type="ChEBI" id="CHEBI:11851"/>
    </ligand>
</feature>
<dbReference type="Pfam" id="PF02548">
    <property type="entry name" value="Pantoate_transf"/>
    <property type="match status" value="1"/>
</dbReference>
<dbReference type="SUPFAM" id="SSF51621">
    <property type="entry name" value="Phosphoenolpyruvate/pyruvate domain"/>
    <property type="match status" value="1"/>
</dbReference>
<evidence type="ECO:0000256" key="2">
    <source>
        <dbReference type="ARBA" id="ARBA00008676"/>
    </source>
</evidence>
<comment type="subcellular location">
    <subcellularLocation>
        <location evidence="7">Cytoplasm</location>
    </subcellularLocation>
</comment>
<dbReference type="PIRSF" id="PIRSF000388">
    <property type="entry name" value="Pantoate_hydroxy_MeTrfase"/>
    <property type="match status" value="1"/>
</dbReference>
<dbReference type="NCBIfam" id="NF001452">
    <property type="entry name" value="PRK00311.1"/>
    <property type="match status" value="1"/>
</dbReference>
<dbReference type="OrthoDB" id="9781789at2"/>
<dbReference type="GO" id="GO:0032259">
    <property type="term" value="P:methylation"/>
    <property type="evidence" value="ECO:0007669"/>
    <property type="project" value="UniProtKB-KW"/>
</dbReference>